<evidence type="ECO:0000313" key="5">
    <source>
        <dbReference type="Proteomes" id="UP000187822"/>
    </source>
</evidence>
<reference evidence="3 6" key="1">
    <citation type="submission" date="2016-04" db="EMBL/GenBank/DDBJ databases">
        <authorList>
            <person name="Evans L.H."/>
            <person name="Alamgir A."/>
            <person name="Owens N."/>
            <person name="Weber N.D."/>
            <person name="Virtaneva K."/>
            <person name="Barbian K."/>
            <person name="Babar A."/>
            <person name="Rosenke K."/>
        </authorList>
    </citation>
    <scope>NUCLEOTIDE SEQUENCE [LARGE SCALE GENOMIC DNA]</scope>
    <source>
        <strain evidence="3">S5</strain>
        <strain evidence="6">S5(T) (JCM 30642 \VKM B-2941)</strain>
    </source>
</reference>
<keyword evidence="5" id="KW-1185">Reference proteome</keyword>
<dbReference type="EMBL" id="LT671858">
    <property type="protein sequence ID" value="SIM69272.1"/>
    <property type="molecule type" value="Genomic_DNA"/>
</dbReference>
<dbReference type="EMBL" id="LT719092">
    <property type="protein sequence ID" value="SJK85077.1"/>
    <property type="molecule type" value="Genomic_DNA"/>
</dbReference>
<keyword evidence="1" id="KW-0175">Coiled coil</keyword>
<name>A0A1N5V7S8_9ARCH</name>
<evidence type="ECO:0000259" key="2">
    <source>
        <dbReference type="Pfam" id="PF24266"/>
    </source>
</evidence>
<dbReference type="SUPFAM" id="SSF46785">
    <property type="entry name" value="Winged helix' DNA-binding domain"/>
    <property type="match status" value="1"/>
</dbReference>
<proteinExistence type="predicted"/>
<dbReference type="InterPro" id="IPR036388">
    <property type="entry name" value="WH-like_DNA-bd_sf"/>
</dbReference>
<organism evidence="3 6">
    <name type="scientific">Cuniculiplasma divulgatum</name>
    <dbReference type="NCBI Taxonomy" id="1673428"/>
    <lineage>
        <taxon>Archaea</taxon>
        <taxon>Methanobacteriati</taxon>
        <taxon>Thermoplasmatota</taxon>
        <taxon>Thermoplasmata</taxon>
        <taxon>Thermoplasmatales</taxon>
        <taxon>Cuniculiplasmataceae</taxon>
        <taxon>Cuniculiplasma</taxon>
    </lineage>
</organism>
<sequence length="165" mass="19513">MTDETDPRTILIHIIESEPGLHFRALQRKTGMAVGQLEYHLYKLEKEDEIMIRKDGRYKRYFLIASSDNTRKILGYHLRNKVSRNVIMLLLRKKEMNLETLNEKIKDTQKLNDAIKVLLSDNIIIRENDQFSLNNPSSVKEYIRKSRKSFLEELSDSLIDMLDEE</sequence>
<dbReference type="Proteomes" id="UP000187822">
    <property type="component" value="Chromosome I"/>
</dbReference>
<dbReference type="PANTHER" id="PTHR36216:SF1">
    <property type="entry name" value="HTH ARSR-TYPE DOMAIN-CONTAINING PROTEIN"/>
    <property type="match status" value="1"/>
</dbReference>
<feature type="domain" description="HVO-0163 N-terminal HTH" evidence="2">
    <location>
        <begin position="6"/>
        <end position="72"/>
    </location>
</feature>
<evidence type="ECO:0000313" key="6">
    <source>
        <dbReference type="Proteomes" id="UP000195607"/>
    </source>
</evidence>
<dbReference type="STRING" id="1673428.CPM_1276"/>
<dbReference type="InterPro" id="IPR056504">
    <property type="entry name" value="HTH_HVO_0163_N"/>
</dbReference>
<dbReference type="RefSeq" id="WP_077076402.1">
    <property type="nucleotide sequence ID" value="NZ_LT671858.1"/>
</dbReference>
<accession>A0A1N5V7S8</accession>
<dbReference type="KEGG" id="cdiv:CPM_1276"/>
<dbReference type="OrthoDB" id="28610at2157"/>
<evidence type="ECO:0000313" key="3">
    <source>
        <dbReference type="EMBL" id="SIM69272.1"/>
    </source>
</evidence>
<dbReference type="Pfam" id="PF24266">
    <property type="entry name" value="HTH_HVO_0163_N"/>
    <property type="match status" value="1"/>
</dbReference>
<dbReference type="PANTHER" id="PTHR36216">
    <property type="entry name" value="TRANSCRIPTIONAL REGULATOR, TRMB"/>
    <property type="match status" value="1"/>
</dbReference>
<evidence type="ECO:0000256" key="1">
    <source>
        <dbReference type="SAM" id="Coils"/>
    </source>
</evidence>
<feature type="coiled-coil region" evidence="1">
    <location>
        <begin position="91"/>
        <end position="118"/>
    </location>
</feature>
<protein>
    <submittedName>
        <fullName evidence="3">ArsR family transcriptional regulator</fullName>
    </submittedName>
</protein>
<dbReference type="GeneID" id="41588525"/>
<dbReference type="Gene3D" id="1.10.10.10">
    <property type="entry name" value="Winged helix-like DNA-binding domain superfamily/Winged helix DNA-binding domain"/>
    <property type="match status" value="1"/>
</dbReference>
<dbReference type="InterPro" id="IPR036390">
    <property type="entry name" value="WH_DNA-bd_sf"/>
</dbReference>
<reference evidence="5" key="3">
    <citation type="submission" date="2016-06" db="EMBL/GenBank/DDBJ databases">
        <authorList>
            <person name="Toshchakov V.S."/>
        </authorList>
    </citation>
    <scope>NUCLEOTIDE SEQUENCE [LARGE SCALE GENOMIC DNA]</scope>
    <source>
        <strain>PM4 (JCM 30641</strain>
        <strain evidence="5">\VKM B-2940)</strain>
    </source>
</reference>
<dbReference type="Proteomes" id="UP000195607">
    <property type="component" value="Chromosome I"/>
</dbReference>
<gene>
    <name evidence="4" type="ORF">CPM_1276</name>
    <name evidence="3" type="ORF">CSP5_1277</name>
</gene>
<evidence type="ECO:0000313" key="4">
    <source>
        <dbReference type="EMBL" id="SJK85077.1"/>
    </source>
</evidence>
<dbReference type="AlphaFoldDB" id="A0A1N5V7S8"/>
<reference evidence="4" key="2">
    <citation type="submission" date="2016-06" db="EMBL/GenBank/DDBJ databases">
        <authorList>
            <person name="Olsen C.W."/>
            <person name="Carey S."/>
            <person name="Hinshaw L."/>
            <person name="Karasin A.I."/>
        </authorList>
    </citation>
    <scope>NUCLEOTIDE SEQUENCE [LARGE SCALE GENOMIC DNA]</scope>
    <source>
        <strain evidence="4">PM4</strain>
    </source>
</reference>